<keyword evidence="3" id="KW-0349">Heme</keyword>
<comment type="cofactor">
    <cofactor evidence="1">
        <name>heme</name>
        <dbReference type="ChEBI" id="CHEBI:30413"/>
    </cofactor>
</comment>
<dbReference type="OrthoDB" id="2789670at2759"/>
<dbReference type="Gene3D" id="1.10.630.10">
    <property type="entry name" value="Cytochrome P450"/>
    <property type="match status" value="1"/>
</dbReference>
<keyword evidence="5" id="KW-0560">Oxidoreductase</keyword>
<dbReference type="InterPro" id="IPR001128">
    <property type="entry name" value="Cyt_P450"/>
</dbReference>
<evidence type="ECO:0000256" key="3">
    <source>
        <dbReference type="ARBA" id="ARBA00022617"/>
    </source>
</evidence>
<keyword evidence="9" id="KW-1185">Reference proteome</keyword>
<accession>A0A9P5ZPB3</accession>
<dbReference type="PANTHER" id="PTHR46300:SF7">
    <property type="entry name" value="P450, PUTATIVE (EUROFUNG)-RELATED"/>
    <property type="match status" value="1"/>
</dbReference>
<reference evidence="8" key="1">
    <citation type="submission" date="2020-11" db="EMBL/GenBank/DDBJ databases">
        <authorList>
            <consortium name="DOE Joint Genome Institute"/>
            <person name="Ahrendt S."/>
            <person name="Riley R."/>
            <person name="Andreopoulos W."/>
            <person name="Labutti K."/>
            <person name="Pangilinan J."/>
            <person name="Ruiz-Duenas F.J."/>
            <person name="Barrasa J.M."/>
            <person name="Sanchez-Garcia M."/>
            <person name="Camarero S."/>
            <person name="Miyauchi S."/>
            <person name="Serrano A."/>
            <person name="Linde D."/>
            <person name="Babiker R."/>
            <person name="Drula E."/>
            <person name="Ayuso-Fernandez I."/>
            <person name="Pacheco R."/>
            <person name="Padilla G."/>
            <person name="Ferreira P."/>
            <person name="Barriuso J."/>
            <person name="Kellner H."/>
            <person name="Castanera R."/>
            <person name="Alfaro M."/>
            <person name="Ramirez L."/>
            <person name="Pisabarro A.G."/>
            <person name="Kuo A."/>
            <person name="Tritt A."/>
            <person name="Lipzen A."/>
            <person name="He G."/>
            <person name="Yan M."/>
            <person name="Ng V."/>
            <person name="Cullen D."/>
            <person name="Martin F."/>
            <person name="Rosso M.-N."/>
            <person name="Henrissat B."/>
            <person name="Hibbett D."/>
            <person name="Martinez A.T."/>
            <person name="Grigoriev I.V."/>
        </authorList>
    </citation>
    <scope>NUCLEOTIDE SEQUENCE</scope>
    <source>
        <strain evidence="8">ATCC 90797</strain>
    </source>
</reference>
<dbReference type="InterPro" id="IPR050364">
    <property type="entry name" value="Cytochrome_P450_fung"/>
</dbReference>
<dbReference type="Pfam" id="PF00067">
    <property type="entry name" value="p450"/>
    <property type="match status" value="1"/>
</dbReference>
<evidence type="ECO:0000256" key="5">
    <source>
        <dbReference type="ARBA" id="ARBA00023002"/>
    </source>
</evidence>
<dbReference type="Proteomes" id="UP000807025">
    <property type="component" value="Unassembled WGS sequence"/>
</dbReference>
<dbReference type="GO" id="GO:0016705">
    <property type="term" value="F:oxidoreductase activity, acting on paired donors, with incorporation or reduction of molecular oxygen"/>
    <property type="evidence" value="ECO:0007669"/>
    <property type="project" value="InterPro"/>
</dbReference>
<comment type="caution">
    <text evidence="8">The sequence shown here is derived from an EMBL/GenBank/DDBJ whole genome shotgun (WGS) entry which is preliminary data.</text>
</comment>
<keyword evidence="7" id="KW-0503">Monooxygenase</keyword>
<proteinExistence type="inferred from homology"/>
<evidence type="ECO:0000256" key="1">
    <source>
        <dbReference type="ARBA" id="ARBA00001971"/>
    </source>
</evidence>
<keyword evidence="4" id="KW-0479">Metal-binding</keyword>
<evidence type="ECO:0000256" key="4">
    <source>
        <dbReference type="ARBA" id="ARBA00022723"/>
    </source>
</evidence>
<name>A0A9P5ZPB3_PLEER</name>
<dbReference type="GO" id="GO:0005506">
    <property type="term" value="F:iron ion binding"/>
    <property type="evidence" value="ECO:0007669"/>
    <property type="project" value="InterPro"/>
</dbReference>
<dbReference type="AlphaFoldDB" id="A0A9P5ZPB3"/>
<sequence>MDYIGANETTQFPVTIFFAIMAQNPDVQGKAQDELDQYLDHRLPDFDDQPHLLYITAVMLETLRWEPIDPLSLARSLDSDNEFRRYYLPKGSIVFHNVWYSFQFLLVNHTRLTHATAILRNETVFPEPR</sequence>
<keyword evidence="6" id="KW-0408">Iron</keyword>
<dbReference type="PANTHER" id="PTHR46300">
    <property type="entry name" value="P450, PUTATIVE (EUROFUNG)-RELATED-RELATED"/>
    <property type="match status" value="1"/>
</dbReference>
<dbReference type="SUPFAM" id="SSF48264">
    <property type="entry name" value="Cytochrome P450"/>
    <property type="match status" value="1"/>
</dbReference>
<dbReference type="InterPro" id="IPR036396">
    <property type="entry name" value="Cyt_P450_sf"/>
</dbReference>
<protein>
    <submittedName>
        <fullName evidence="8">Cytochrome P450</fullName>
    </submittedName>
</protein>
<dbReference type="EMBL" id="MU154613">
    <property type="protein sequence ID" value="KAF9491763.1"/>
    <property type="molecule type" value="Genomic_DNA"/>
</dbReference>
<gene>
    <name evidence="8" type="ORF">BDN71DRAFT_1510107</name>
</gene>
<evidence type="ECO:0000256" key="2">
    <source>
        <dbReference type="ARBA" id="ARBA00010617"/>
    </source>
</evidence>
<dbReference type="GO" id="GO:0004497">
    <property type="term" value="F:monooxygenase activity"/>
    <property type="evidence" value="ECO:0007669"/>
    <property type="project" value="UniProtKB-KW"/>
</dbReference>
<organism evidence="8 9">
    <name type="scientific">Pleurotus eryngii</name>
    <name type="common">Boletus of the steppes</name>
    <dbReference type="NCBI Taxonomy" id="5323"/>
    <lineage>
        <taxon>Eukaryota</taxon>
        <taxon>Fungi</taxon>
        <taxon>Dikarya</taxon>
        <taxon>Basidiomycota</taxon>
        <taxon>Agaricomycotina</taxon>
        <taxon>Agaricomycetes</taxon>
        <taxon>Agaricomycetidae</taxon>
        <taxon>Agaricales</taxon>
        <taxon>Pleurotineae</taxon>
        <taxon>Pleurotaceae</taxon>
        <taxon>Pleurotus</taxon>
    </lineage>
</organism>
<evidence type="ECO:0000313" key="9">
    <source>
        <dbReference type="Proteomes" id="UP000807025"/>
    </source>
</evidence>
<evidence type="ECO:0000256" key="6">
    <source>
        <dbReference type="ARBA" id="ARBA00023004"/>
    </source>
</evidence>
<evidence type="ECO:0000313" key="8">
    <source>
        <dbReference type="EMBL" id="KAF9491763.1"/>
    </source>
</evidence>
<dbReference type="GO" id="GO:0020037">
    <property type="term" value="F:heme binding"/>
    <property type="evidence" value="ECO:0007669"/>
    <property type="project" value="InterPro"/>
</dbReference>
<evidence type="ECO:0000256" key="7">
    <source>
        <dbReference type="ARBA" id="ARBA00023033"/>
    </source>
</evidence>
<comment type="similarity">
    <text evidence="2">Belongs to the cytochrome P450 family.</text>
</comment>